<dbReference type="AlphaFoldDB" id="A0A6G7WEE4"/>
<dbReference type="InterPro" id="IPR011990">
    <property type="entry name" value="TPR-like_helical_dom_sf"/>
</dbReference>
<accession>A0A6G7WEE4</accession>
<evidence type="ECO:0000313" key="1">
    <source>
        <dbReference type="EMBL" id="QIK50650.1"/>
    </source>
</evidence>
<dbReference type="SUPFAM" id="SSF48452">
    <property type="entry name" value="TPR-like"/>
    <property type="match status" value="1"/>
</dbReference>
<proteinExistence type="predicted"/>
<evidence type="ECO:0000313" key="2">
    <source>
        <dbReference type="Proteomes" id="UP000501830"/>
    </source>
</evidence>
<dbReference type="KEGG" id="jpo:G7058_00365"/>
<name>A0A6G7WEE4_9LACT</name>
<dbReference type="Proteomes" id="UP000501830">
    <property type="component" value="Chromosome"/>
</dbReference>
<dbReference type="GeneID" id="94551707"/>
<dbReference type="RefSeq" id="WP_166061694.1">
    <property type="nucleotide sequence ID" value="NZ_CP049889.1"/>
</dbReference>
<evidence type="ECO:0008006" key="3">
    <source>
        <dbReference type="Google" id="ProtNLM"/>
    </source>
</evidence>
<dbReference type="Gene3D" id="1.25.40.10">
    <property type="entry name" value="Tetratricopeptide repeat domain"/>
    <property type="match status" value="1"/>
</dbReference>
<sequence length="308" mass="35482">MTIVPFPNNFEIYFQNAMDALMSGNFEEAVAFIDKALAIKMDDELFNIGVSLLQSQNQAENALYLITKYQESLYNATTVEEMDLLLITLLIDAGKFSEAEKQINQRWAMLKNKAEYAYLENVLAQYLERITEEKKRQTEIERDEIVSKSQSISQEPYFKQVAFVKSLSILTNDDFETIIGPLLSDEAVHSLIKTELLNHLSERSSKTAFSVTKHGITDSVVPIFLHSPVHSTFYLEGLAVIEEVKGHNIIEKQNLEEVLLLHTLYFYPFEHRFFQDSTRWLQAITHPGEDSEYDFYINEVEKGLDLLT</sequence>
<gene>
    <name evidence="1" type="ORF">G7058_00365</name>
</gene>
<keyword evidence="2" id="KW-1185">Reference proteome</keyword>
<protein>
    <recommendedName>
        <fullName evidence="3">Tetratricopeptide repeat protein</fullName>
    </recommendedName>
</protein>
<reference evidence="1 2" key="1">
    <citation type="journal article" date="2017" name="Int. J. Syst. Evol. Microbiol.">
        <title>Jeotgalibaca porci sp. nov. and Jeotgalibaca arthritidis sp. nov., isolated from pigs, and emended description of the genus Jeotgalibaca.</title>
        <authorList>
            <person name="Zamora L."/>
            <person name="Perez-Sancho M."/>
            <person name="Dominguez L."/>
            <person name="Fernandez-Garayzabal J.F."/>
            <person name="Vela A.I."/>
        </authorList>
    </citation>
    <scope>NUCLEOTIDE SEQUENCE [LARGE SCALE GENOMIC DNA]</scope>
    <source>
        <strain evidence="1 2">CCUG 69148</strain>
    </source>
</reference>
<organism evidence="1 2">
    <name type="scientific">Jeotgalibaca porci</name>
    <dbReference type="NCBI Taxonomy" id="1868793"/>
    <lineage>
        <taxon>Bacteria</taxon>
        <taxon>Bacillati</taxon>
        <taxon>Bacillota</taxon>
        <taxon>Bacilli</taxon>
        <taxon>Lactobacillales</taxon>
        <taxon>Carnobacteriaceae</taxon>
        <taxon>Jeotgalibaca</taxon>
    </lineage>
</organism>
<dbReference type="EMBL" id="CP049889">
    <property type="protein sequence ID" value="QIK50650.1"/>
    <property type="molecule type" value="Genomic_DNA"/>
</dbReference>